<keyword evidence="3" id="KW-1185">Reference proteome</keyword>
<dbReference type="PANTHER" id="PTHR46791:SF13">
    <property type="entry name" value="CLR5 DOMAIN-CONTAINING PROTEIN"/>
    <property type="match status" value="1"/>
</dbReference>
<comment type="caution">
    <text evidence="2">The sequence shown here is derived from an EMBL/GenBank/DDBJ whole genome shotgun (WGS) entry which is preliminary data.</text>
</comment>
<proteinExistence type="predicted"/>
<sequence length="192" mass="21685">MFTNAQAQMRFGTLRATINSLHLDLVSVAALTAILGEVSSTNHDPSLLAGYYRACVEQLSGCPRMVWADCGMENGILAALHQVFHNDANNQQMYRHRYVASTSNQRIEAWLSNFRKSCSEWWIGLFKDLTASGAFSPGNLIQTYCIRYCFMDILQKELDFVATAWNEHLIRGRTMSECPSGIPDELFFLSEN</sequence>
<dbReference type="Pfam" id="PF24764">
    <property type="entry name" value="rva_4"/>
    <property type="match status" value="1"/>
</dbReference>
<dbReference type="Proteomes" id="UP001159405">
    <property type="component" value="Unassembled WGS sequence"/>
</dbReference>
<evidence type="ECO:0000313" key="2">
    <source>
        <dbReference type="EMBL" id="CAH3166990.1"/>
    </source>
</evidence>
<dbReference type="InterPro" id="IPR058913">
    <property type="entry name" value="Integrase_dom_put"/>
</dbReference>
<dbReference type="EMBL" id="CALNXK010000139">
    <property type="protein sequence ID" value="CAH3166990.1"/>
    <property type="molecule type" value="Genomic_DNA"/>
</dbReference>
<organism evidence="2 3">
    <name type="scientific">Porites lobata</name>
    <dbReference type="NCBI Taxonomy" id="104759"/>
    <lineage>
        <taxon>Eukaryota</taxon>
        <taxon>Metazoa</taxon>
        <taxon>Cnidaria</taxon>
        <taxon>Anthozoa</taxon>
        <taxon>Hexacorallia</taxon>
        <taxon>Scleractinia</taxon>
        <taxon>Fungiina</taxon>
        <taxon>Poritidae</taxon>
        <taxon>Porites</taxon>
    </lineage>
</organism>
<dbReference type="PANTHER" id="PTHR46791">
    <property type="entry name" value="EXPRESSED PROTEIN"/>
    <property type="match status" value="1"/>
</dbReference>
<evidence type="ECO:0000259" key="1">
    <source>
        <dbReference type="Pfam" id="PF24764"/>
    </source>
</evidence>
<reference evidence="2 3" key="1">
    <citation type="submission" date="2022-05" db="EMBL/GenBank/DDBJ databases">
        <authorList>
            <consortium name="Genoscope - CEA"/>
            <person name="William W."/>
        </authorList>
    </citation>
    <scope>NUCLEOTIDE SEQUENCE [LARGE SCALE GENOMIC DNA]</scope>
</reference>
<name>A0ABN8QLR4_9CNID</name>
<gene>
    <name evidence="2" type="ORF">PLOB_00007968</name>
</gene>
<accession>A0ABN8QLR4</accession>
<protein>
    <recommendedName>
        <fullName evidence="1">Integrase core domain-containing protein</fullName>
    </recommendedName>
</protein>
<evidence type="ECO:0000313" key="3">
    <source>
        <dbReference type="Proteomes" id="UP001159405"/>
    </source>
</evidence>
<feature type="domain" description="Integrase core" evidence="1">
    <location>
        <begin position="37"/>
        <end position="173"/>
    </location>
</feature>